<feature type="compositionally biased region" description="Acidic residues" evidence="9">
    <location>
        <begin position="58"/>
        <end position="79"/>
    </location>
</feature>
<evidence type="ECO:0000256" key="6">
    <source>
        <dbReference type="ARBA" id="ARBA00022801"/>
    </source>
</evidence>
<keyword evidence="6" id="KW-0378">Hydrolase</keyword>
<comment type="cofactor">
    <cofactor evidence="1">
        <name>a divalent metal cation</name>
        <dbReference type="ChEBI" id="CHEBI:60240"/>
    </cofactor>
</comment>
<keyword evidence="4" id="KW-0540">Nuclease</keyword>
<dbReference type="PANTHER" id="PTHR22930">
    <property type="match status" value="1"/>
</dbReference>
<evidence type="ECO:0000259" key="10">
    <source>
        <dbReference type="Pfam" id="PF13359"/>
    </source>
</evidence>
<keyword evidence="12" id="KW-1185">Reference proteome</keyword>
<evidence type="ECO:0000313" key="11">
    <source>
        <dbReference type="EMBL" id="KAI5065144.1"/>
    </source>
</evidence>
<proteinExistence type="inferred from homology"/>
<name>A0A9D4UD95_ADICA</name>
<dbReference type="InterPro" id="IPR045249">
    <property type="entry name" value="HARBI1-like"/>
</dbReference>
<keyword evidence="8" id="KW-0175">Coiled coil</keyword>
<dbReference type="InterPro" id="IPR027806">
    <property type="entry name" value="HARBI1_dom"/>
</dbReference>
<feature type="domain" description="DDE Tnp4" evidence="10">
    <location>
        <begin position="266"/>
        <end position="430"/>
    </location>
</feature>
<dbReference type="GO" id="GO:0016787">
    <property type="term" value="F:hydrolase activity"/>
    <property type="evidence" value="ECO:0007669"/>
    <property type="project" value="UniProtKB-KW"/>
</dbReference>
<evidence type="ECO:0000256" key="4">
    <source>
        <dbReference type="ARBA" id="ARBA00022722"/>
    </source>
</evidence>
<dbReference type="AlphaFoldDB" id="A0A9D4UD95"/>
<evidence type="ECO:0000256" key="1">
    <source>
        <dbReference type="ARBA" id="ARBA00001968"/>
    </source>
</evidence>
<gene>
    <name evidence="11" type="ORF">GOP47_0019839</name>
</gene>
<dbReference type="EMBL" id="JABFUD020000019">
    <property type="protein sequence ID" value="KAI5065144.1"/>
    <property type="molecule type" value="Genomic_DNA"/>
</dbReference>
<comment type="subcellular location">
    <subcellularLocation>
        <location evidence="2">Nucleus</location>
    </subcellularLocation>
</comment>
<evidence type="ECO:0000313" key="12">
    <source>
        <dbReference type="Proteomes" id="UP000886520"/>
    </source>
</evidence>
<dbReference type="Proteomes" id="UP000886520">
    <property type="component" value="Chromosome 19"/>
</dbReference>
<dbReference type="GO" id="GO:0046872">
    <property type="term" value="F:metal ion binding"/>
    <property type="evidence" value="ECO:0007669"/>
    <property type="project" value="UniProtKB-KW"/>
</dbReference>
<evidence type="ECO:0000256" key="8">
    <source>
        <dbReference type="SAM" id="Coils"/>
    </source>
</evidence>
<dbReference type="GO" id="GO:0005634">
    <property type="term" value="C:nucleus"/>
    <property type="evidence" value="ECO:0007669"/>
    <property type="project" value="UniProtKB-SubCell"/>
</dbReference>
<evidence type="ECO:0000256" key="7">
    <source>
        <dbReference type="ARBA" id="ARBA00023242"/>
    </source>
</evidence>
<keyword evidence="7" id="KW-0539">Nucleus</keyword>
<evidence type="ECO:0000256" key="9">
    <source>
        <dbReference type="SAM" id="MobiDB-lite"/>
    </source>
</evidence>
<dbReference type="GO" id="GO:0004518">
    <property type="term" value="F:nuclease activity"/>
    <property type="evidence" value="ECO:0007669"/>
    <property type="project" value="UniProtKB-KW"/>
</dbReference>
<comment type="similarity">
    <text evidence="3">Belongs to the HARBI1 family.</text>
</comment>
<dbReference type="Pfam" id="PF13359">
    <property type="entry name" value="DDE_Tnp_4"/>
    <property type="match status" value="1"/>
</dbReference>
<comment type="caution">
    <text evidence="11">The sequence shown here is derived from an EMBL/GenBank/DDBJ whole genome shotgun (WGS) entry which is preliminary data.</text>
</comment>
<evidence type="ECO:0000256" key="2">
    <source>
        <dbReference type="ARBA" id="ARBA00004123"/>
    </source>
</evidence>
<evidence type="ECO:0000256" key="5">
    <source>
        <dbReference type="ARBA" id="ARBA00022723"/>
    </source>
</evidence>
<feature type="coiled-coil region" evidence="8">
    <location>
        <begin position="82"/>
        <end position="110"/>
    </location>
</feature>
<reference evidence="11" key="1">
    <citation type="submission" date="2021-01" db="EMBL/GenBank/DDBJ databases">
        <title>Adiantum capillus-veneris genome.</title>
        <authorList>
            <person name="Fang Y."/>
            <person name="Liao Q."/>
        </authorList>
    </citation>
    <scope>NUCLEOTIDE SEQUENCE</scope>
    <source>
        <strain evidence="11">H3</strain>
        <tissue evidence="11">Leaf</tissue>
    </source>
</reference>
<evidence type="ECO:0000256" key="3">
    <source>
        <dbReference type="ARBA" id="ARBA00006958"/>
    </source>
</evidence>
<dbReference type="OrthoDB" id="1912480at2759"/>
<dbReference type="PANTHER" id="PTHR22930:SF85">
    <property type="entry name" value="GH03217P-RELATED"/>
    <property type="match status" value="1"/>
</dbReference>
<protein>
    <recommendedName>
        <fullName evidence="10">DDE Tnp4 domain-containing protein</fullName>
    </recommendedName>
</protein>
<sequence>MSSTRASRRQRADVRAIVPSVSAAAHCAQSCLRFWNLLLQDAASVNPFGLSADGYDRAEEEDEEEGQLYVPENDDDDDPLAISNLLSEAEEQAKQQLKEEEEEENQRRALYGHGYTVPQPEAYMKPRSIHWWNHHVCFAREDDPSFAEIFRLPVGFFTAVCNLCQDDMRQGEIPPSLRHVEGRIMSVERQVAIAVMRLITGNTFKTVSELLGCGRSTVVKIVNKFVDSLRHRAGHYLQFPSTLDELARVKEGFFNKHGLLNCCGALDSTFIVMDLPTGEPADVWLDRNRNFSMILQAVVDTELRFLDVCVGYPGSLNGAQSLKESSFYKKCTSGQRLHGDLVQAGDYPIGEYVVGDLEYPLLPWLMRPYKENELNPARAFYNEILSTTRITVARAFGRLKGTFRMFSGTVKQPNLERMPKMIHACCLMHNMCVEAGGVEGVHFPESEVVLQVESNMPEGVDAGESDDAFHVRENICSYLQASHTFPEP</sequence>
<organism evidence="11 12">
    <name type="scientific">Adiantum capillus-veneris</name>
    <name type="common">Maidenhair fern</name>
    <dbReference type="NCBI Taxonomy" id="13818"/>
    <lineage>
        <taxon>Eukaryota</taxon>
        <taxon>Viridiplantae</taxon>
        <taxon>Streptophyta</taxon>
        <taxon>Embryophyta</taxon>
        <taxon>Tracheophyta</taxon>
        <taxon>Polypodiopsida</taxon>
        <taxon>Polypodiidae</taxon>
        <taxon>Polypodiales</taxon>
        <taxon>Pteridineae</taxon>
        <taxon>Pteridaceae</taxon>
        <taxon>Vittarioideae</taxon>
        <taxon>Adiantum</taxon>
    </lineage>
</organism>
<feature type="region of interest" description="Disordered" evidence="9">
    <location>
        <begin position="56"/>
        <end position="79"/>
    </location>
</feature>
<keyword evidence="5" id="KW-0479">Metal-binding</keyword>
<accession>A0A9D4UD95</accession>